<comment type="similarity">
    <text evidence="1">Belongs to the peptidase A1 family.</text>
</comment>
<gene>
    <name evidence="3" type="primary">Acey_s0258.g432</name>
    <name evidence="3" type="ORF">Y032_0258g432</name>
</gene>
<protein>
    <recommendedName>
        <fullName evidence="2">Peptidase A1 domain-containing protein</fullName>
    </recommendedName>
</protein>
<dbReference type="InterPro" id="IPR001461">
    <property type="entry name" value="Aspartic_peptidase_A1"/>
</dbReference>
<dbReference type="PANTHER" id="PTHR47966">
    <property type="entry name" value="BETA-SITE APP-CLEAVING ENZYME, ISOFORM A-RELATED"/>
    <property type="match status" value="1"/>
</dbReference>
<dbReference type="InterPro" id="IPR033121">
    <property type="entry name" value="PEPTIDASE_A1"/>
</dbReference>
<dbReference type="InterPro" id="IPR021109">
    <property type="entry name" value="Peptidase_aspartic_dom_sf"/>
</dbReference>
<dbReference type="STRING" id="53326.A0A016SAQ4"/>
<dbReference type="GO" id="GO:0005764">
    <property type="term" value="C:lysosome"/>
    <property type="evidence" value="ECO:0007669"/>
    <property type="project" value="TreeGrafter"/>
</dbReference>
<organism evidence="3 4">
    <name type="scientific">Ancylostoma ceylanicum</name>
    <dbReference type="NCBI Taxonomy" id="53326"/>
    <lineage>
        <taxon>Eukaryota</taxon>
        <taxon>Metazoa</taxon>
        <taxon>Ecdysozoa</taxon>
        <taxon>Nematoda</taxon>
        <taxon>Chromadorea</taxon>
        <taxon>Rhabditida</taxon>
        <taxon>Rhabditina</taxon>
        <taxon>Rhabditomorpha</taxon>
        <taxon>Strongyloidea</taxon>
        <taxon>Ancylostomatidae</taxon>
        <taxon>Ancylostomatinae</taxon>
        <taxon>Ancylostoma</taxon>
    </lineage>
</organism>
<dbReference type="Proteomes" id="UP000024635">
    <property type="component" value="Unassembled WGS sequence"/>
</dbReference>
<dbReference type="EMBL" id="JARK01001594">
    <property type="protein sequence ID" value="EYB87705.1"/>
    <property type="molecule type" value="Genomic_DNA"/>
</dbReference>
<keyword evidence="4" id="KW-1185">Reference proteome</keyword>
<dbReference type="PROSITE" id="PS51767">
    <property type="entry name" value="PEPTIDASE_A1"/>
    <property type="match status" value="1"/>
</dbReference>
<sequence>MYDCTSACRLHRRRIHCEDWMGSHLRHRVLIHICSVLHSFHSITLTHSRQCAQPVEHAWCDVWDRVLNRFDRNEELYFLDCNTKESIVLYIGKHNYTIEASNFILDLGENRCILTMSGYSTWFGPQWILGDPFIRQYCNIHDMGMKRIGFAKSRK</sequence>
<dbReference type="Pfam" id="PF00026">
    <property type="entry name" value="Asp"/>
    <property type="match status" value="1"/>
</dbReference>
<evidence type="ECO:0000259" key="2">
    <source>
        <dbReference type="PROSITE" id="PS51767"/>
    </source>
</evidence>
<proteinExistence type="inferred from homology"/>
<dbReference type="OrthoDB" id="5794195at2759"/>
<dbReference type="GO" id="GO:0004190">
    <property type="term" value="F:aspartic-type endopeptidase activity"/>
    <property type="evidence" value="ECO:0007669"/>
    <property type="project" value="InterPro"/>
</dbReference>
<accession>A0A016SAQ4</accession>
<evidence type="ECO:0000313" key="3">
    <source>
        <dbReference type="EMBL" id="EYB87705.1"/>
    </source>
</evidence>
<evidence type="ECO:0000313" key="4">
    <source>
        <dbReference type="Proteomes" id="UP000024635"/>
    </source>
</evidence>
<comment type="caution">
    <text evidence="3">The sequence shown here is derived from an EMBL/GenBank/DDBJ whole genome shotgun (WGS) entry which is preliminary data.</text>
</comment>
<dbReference type="PANTHER" id="PTHR47966:SF45">
    <property type="entry name" value="PEPTIDASE A1 DOMAIN-CONTAINING PROTEIN"/>
    <property type="match status" value="1"/>
</dbReference>
<dbReference type="Gene3D" id="2.40.70.10">
    <property type="entry name" value="Acid Proteases"/>
    <property type="match status" value="1"/>
</dbReference>
<dbReference type="SUPFAM" id="SSF50630">
    <property type="entry name" value="Acid proteases"/>
    <property type="match status" value="1"/>
</dbReference>
<dbReference type="GO" id="GO:0006508">
    <property type="term" value="P:proteolysis"/>
    <property type="evidence" value="ECO:0007669"/>
    <property type="project" value="InterPro"/>
</dbReference>
<dbReference type="AlphaFoldDB" id="A0A016SAQ4"/>
<name>A0A016SAQ4_9BILA</name>
<feature type="domain" description="Peptidase A1" evidence="2">
    <location>
        <begin position="1"/>
        <end position="151"/>
    </location>
</feature>
<evidence type="ECO:0000256" key="1">
    <source>
        <dbReference type="ARBA" id="ARBA00007447"/>
    </source>
</evidence>
<reference evidence="4" key="1">
    <citation type="journal article" date="2015" name="Nat. Genet.">
        <title>The genome and transcriptome of the zoonotic hookworm Ancylostoma ceylanicum identify infection-specific gene families.</title>
        <authorList>
            <person name="Schwarz E.M."/>
            <person name="Hu Y."/>
            <person name="Antoshechkin I."/>
            <person name="Miller M.M."/>
            <person name="Sternberg P.W."/>
            <person name="Aroian R.V."/>
        </authorList>
    </citation>
    <scope>NUCLEOTIDE SEQUENCE</scope>
    <source>
        <strain evidence="4">HY135</strain>
    </source>
</reference>